<evidence type="ECO:0000313" key="3">
    <source>
        <dbReference type="Proteomes" id="UP000838756"/>
    </source>
</evidence>
<keyword evidence="1" id="KW-0732">Signal</keyword>
<organism evidence="2 3">
    <name type="scientific">Pararge aegeria aegeria</name>
    <dbReference type="NCBI Taxonomy" id="348720"/>
    <lineage>
        <taxon>Eukaryota</taxon>
        <taxon>Metazoa</taxon>
        <taxon>Ecdysozoa</taxon>
        <taxon>Arthropoda</taxon>
        <taxon>Hexapoda</taxon>
        <taxon>Insecta</taxon>
        <taxon>Pterygota</taxon>
        <taxon>Neoptera</taxon>
        <taxon>Endopterygota</taxon>
        <taxon>Lepidoptera</taxon>
        <taxon>Glossata</taxon>
        <taxon>Ditrysia</taxon>
        <taxon>Papilionoidea</taxon>
        <taxon>Nymphalidae</taxon>
        <taxon>Satyrinae</taxon>
        <taxon>Satyrini</taxon>
        <taxon>Parargina</taxon>
        <taxon>Pararge</taxon>
    </lineage>
</organism>
<keyword evidence="3" id="KW-1185">Reference proteome</keyword>
<sequence length="96" mass="10117">MLLAMLAVLDGGVGGRGEHAVTPVPAAARGASRGAIVTREHACAAGPVRERQSLASGLPPRSLARTAQYRTLKETRHRACEYRSALKMVPVSRLTG</sequence>
<protein>
    <submittedName>
        <fullName evidence="2">Jg16966 protein</fullName>
    </submittedName>
</protein>
<name>A0A8S4RL40_9NEOP</name>
<evidence type="ECO:0000256" key="1">
    <source>
        <dbReference type="SAM" id="SignalP"/>
    </source>
</evidence>
<feature type="chain" id="PRO_5035894251" evidence="1">
    <location>
        <begin position="16"/>
        <end position="96"/>
    </location>
</feature>
<dbReference type="Proteomes" id="UP000838756">
    <property type="component" value="Unassembled WGS sequence"/>
</dbReference>
<gene>
    <name evidence="2" type="primary">jg16966</name>
    <name evidence="2" type="ORF">PAEG_LOCUS14078</name>
</gene>
<dbReference type="AlphaFoldDB" id="A0A8S4RL40"/>
<comment type="caution">
    <text evidence="2">The sequence shown here is derived from an EMBL/GenBank/DDBJ whole genome shotgun (WGS) entry which is preliminary data.</text>
</comment>
<feature type="signal peptide" evidence="1">
    <location>
        <begin position="1"/>
        <end position="15"/>
    </location>
</feature>
<evidence type="ECO:0000313" key="2">
    <source>
        <dbReference type="EMBL" id="CAH2236726.1"/>
    </source>
</evidence>
<dbReference type="EMBL" id="CAKXAJ010025218">
    <property type="protein sequence ID" value="CAH2236726.1"/>
    <property type="molecule type" value="Genomic_DNA"/>
</dbReference>
<proteinExistence type="predicted"/>
<reference evidence="2" key="1">
    <citation type="submission" date="2022-03" db="EMBL/GenBank/DDBJ databases">
        <authorList>
            <person name="Lindestad O."/>
        </authorList>
    </citation>
    <scope>NUCLEOTIDE SEQUENCE</scope>
</reference>
<accession>A0A8S4RL40</accession>